<dbReference type="Proteomes" id="UP001501442">
    <property type="component" value="Unassembled WGS sequence"/>
</dbReference>
<dbReference type="InterPro" id="IPR003594">
    <property type="entry name" value="HATPase_dom"/>
</dbReference>
<evidence type="ECO:0000256" key="6">
    <source>
        <dbReference type="ARBA" id="ARBA00022692"/>
    </source>
</evidence>
<dbReference type="InterPro" id="IPR050980">
    <property type="entry name" value="2C_sensor_his_kinase"/>
</dbReference>
<dbReference type="PANTHER" id="PTHR44936:SF9">
    <property type="entry name" value="SENSOR PROTEIN CREC"/>
    <property type="match status" value="1"/>
</dbReference>
<organism evidence="16 17">
    <name type="scientific">Actinoallomurus vinaceus</name>
    <dbReference type="NCBI Taxonomy" id="1080074"/>
    <lineage>
        <taxon>Bacteria</taxon>
        <taxon>Bacillati</taxon>
        <taxon>Actinomycetota</taxon>
        <taxon>Actinomycetes</taxon>
        <taxon>Streptosporangiales</taxon>
        <taxon>Thermomonosporaceae</taxon>
        <taxon>Actinoallomurus</taxon>
    </lineage>
</organism>
<evidence type="ECO:0000256" key="4">
    <source>
        <dbReference type="ARBA" id="ARBA00022553"/>
    </source>
</evidence>
<feature type="compositionally biased region" description="Low complexity" evidence="12">
    <location>
        <begin position="799"/>
        <end position="824"/>
    </location>
</feature>
<dbReference type="SMART" id="SM00387">
    <property type="entry name" value="HATPase_c"/>
    <property type="match status" value="1"/>
</dbReference>
<comment type="caution">
    <text evidence="16">The sequence shown here is derived from an EMBL/GenBank/DDBJ whole genome shotgun (WGS) entry which is preliminary data.</text>
</comment>
<evidence type="ECO:0000256" key="13">
    <source>
        <dbReference type="SAM" id="Phobius"/>
    </source>
</evidence>
<evidence type="ECO:0000256" key="8">
    <source>
        <dbReference type="ARBA" id="ARBA00022777"/>
    </source>
</evidence>
<evidence type="ECO:0000313" key="16">
    <source>
        <dbReference type="EMBL" id="GAA4629078.1"/>
    </source>
</evidence>
<sequence>MRTATENDRDPVSAVPTPPNSGNAGQRERSSWRRFRLRNWRVSVRLVALIVIPTMVAGVLAGLRVVSALNNATAFTRIEHLATLSDRVSRLTHGLEAERDSVAMSVSAKHGLDEANVRQAVQQVNAAVGAVRSEAANVDDSYPARVHDKVRDILNRLDKLPALRQMTAQTQMPADVTIDKYGQFITDLVGLDDVIALGTTDPDLAQDVRALGSLSRAKEDSSRERAYLGTAMRAHRFLPSGFDGFQAARAQRDSELAAFETLATPTENQLYADTVTGPQVDRAEFTRQQAVNKVQQSPDLTLKGFDGPVAQQWFDDMTFRLDRMRVVEDSVLKGVVGKSRDLKEQGYRSAAIIGGLLLLVLIVVIIATVIVAQSLVRPLRSLRAGALEIAGSRLPDLVRRLREPDAGNDPIEVEPIAVFTADEIGEVARSFDEVHREAVRLASNEALLRGNVNAMFVNLSRRSQSLIERQLRLIEDLEQSEQDSTRLEALFKLDHLATRMRRNGENLLVLGGQEQTRRWNKPVALVDIVRASLSEVEQYERVTLRIQDDVSVVGRVVNDLVHLVAELVENSTTFSPEHTKVAVSGHLLSGGGAMLQISDNGVGMSPEELEEANWKLANPPTIDVSISRRMGLYVVGRLAQRHGIRVELRAALSGGLTAFVILPASAITQDGNPPTTPRRLDSPAEAAVRRPLAAEPPAARGSLPRGAEPVAAAPVPDTPWEPARNFDMGRDEAETAPFDSQPPRVPREAPRKPVEPPRNPPEPVWNPRETARPPAEPARNQAEPPSGSPLPKRKPVNTSPPGRGAAPPAPGRSGPPAGAPSRPGRPQDPPLPPARQPARPSMTGSTHDAGRMGDENGGRSPIFEAMQSEWFQRRKTGSMARSESTPPPEWSSPADEGFRAAETVRAPAVGGKTAAGLPKRVPGNNRIPGSVGSARPAPPQPQQSVQQSVQQPARPAFQPPEAETVRNRFSSFQQGVRRGRAAIRPEDDERENQ</sequence>
<dbReference type="InterPro" id="IPR036890">
    <property type="entry name" value="HATPase_C_sf"/>
</dbReference>
<feature type="compositionally biased region" description="Basic and acidic residues" evidence="12">
    <location>
        <begin position="745"/>
        <end position="755"/>
    </location>
</feature>
<evidence type="ECO:0000256" key="7">
    <source>
        <dbReference type="ARBA" id="ARBA00022741"/>
    </source>
</evidence>
<evidence type="ECO:0000256" key="9">
    <source>
        <dbReference type="ARBA" id="ARBA00022840"/>
    </source>
</evidence>
<feature type="domain" description="Histidine kinase/HSP90-like ATPase" evidence="15">
    <location>
        <begin position="555"/>
        <end position="666"/>
    </location>
</feature>
<evidence type="ECO:0000256" key="12">
    <source>
        <dbReference type="SAM" id="MobiDB-lite"/>
    </source>
</evidence>
<evidence type="ECO:0000256" key="1">
    <source>
        <dbReference type="ARBA" id="ARBA00000085"/>
    </source>
</evidence>
<dbReference type="Gene3D" id="6.10.340.10">
    <property type="match status" value="1"/>
</dbReference>
<keyword evidence="8" id="KW-0418">Kinase</keyword>
<evidence type="ECO:0000256" key="11">
    <source>
        <dbReference type="ARBA" id="ARBA00023012"/>
    </source>
</evidence>
<dbReference type="InterPro" id="IPR013587">
    <property type="entry name" value="Nitrate/nitrite_sensing"/>
</dbReference>
<dbReference type="PANTHER" id="PTHR44936">
    <property type="entry name" value="SENSOR PROTEIN CREC"/>
    <property type="match status" value="1"/>
</dbReference>
<keyword evidence="17" id="KW-1185">Reference proteome</keyword>
<gene>
    <name evidence="16" type="ORF">GCM10023196_048250</name>
</gene>
<evidence type="ECO:0000256" key="3">
    <source>
        <dbReference type="ARBA" id="ARBA00012438"/>
    </source>
</evidence>
<reference evidence="17" key="1">
    <citation type="journal article" date="2019" name="Int. J. Syst. Evol. Microbiol.">
        <title>The Global Catalogue of Microorganisms (GCM) 10K type strain sequencing project: providing services to taxonomists for standard genome sequencing and annotation.</title>
        <authorList>
            <consortium name="The Broad Institute Genomics Platform"/>
            <consortium name="The Broad Institute Genome Sequencing Center for Infectious Disease"/>
            <person name="Wu L."/>
            <person name="Ma J."/>
        </authorList>
    </citation>
    <scope>NUCLEOTIDE SEQUENCE [LARGE SCALE GENOMIC DNA]</scope>
    <source>
        <strain evidence="17">JCM 17939</strain>
    </source>
</reference>
<name>A0ABP8UD26_9ACTN</name>
<keyword evidence="7" id="KW-0547">Nucleotide-binding</keyword>
<feature type="compositionally biased region" description="Basic and acidic residues" evidence="12">
    <location>
        <begin position="983"/>
        <end position="993"/>
    </location>
</feature>
<evidence type="ECO:0000259" key="15">
    <source>
        <dbReference type="SMART" id="SM00387"/>
    </source>
</evidence>
<dbReference type="Pfam" id="PF08376">
    <property type="entry name" value="NIT"/>
    <property type="match status" value="1"/>
</dbReference>
<dbReference type="SMART" id="SM00304">
    <property type="entry name" value="HAMP"/>
    <property type="match status" value="1"/>
</dbReference>
<dbReference type="SUPFAM" id="SSF55874">
    <property type="entry name" value="ATPase domain of HSP90 chaperone/DNA topoisomerase II/histidine kinase"/>
    <property type="match status" value="1"/>
</dbReference>
<keyword evidence="10 13" id="KW-1133">Transmembrane helix</keyword>
<feature type="compositionally biased region" description="Pro residues" evidence="12">
    <location>
        <begin position="826"/>
        <end position="835"/>
    </location>
</feature>
<keyword evidence="9" id="KW-0067">ATP-binding</keyword>
<feature type="region of interest" description="Disordered" evidence="12">
    <location>
        <begin position="1"/>
        <end position="29"/>
    </location>
</feature>
<feature type="compositionally biased region" description="Low complexity" evidence="12">
    <location>
        <begin position="942"/>
        <end position="956"/>
    </location>
</feature>
<feature type="region of interest" description="Disordered" evidence="12">
    <location>
        <begin position="667"/>
        <end position="993"/>
    </location>
</feature>
<protein>
    <recommendedName>
        <fullName evidence="3">histidine kinase</fullName>
        <ecNumber evidence="3">2.7.13.3</ecNumber>
    </recommendedName>
</protein>
<dbReference type="InterPro" id="IPR003660">
    <property type="entry name" value="HAMP_dom"/>
</dbReference>
<proteinExistence type="predicted"/>
<dbReference type="CDD" id="cd06225">
    <property type="entry name" value="HAMP"/>
    <property type="match status" value="1"/>
</dbReference>
<feature type="domain" description="HAMP" evidence="14">
    <location>
        <begin position="373"/>
        <end position="443"/>
    </location>
</feature>
<keyword evidence="11" id="KW-0902">Two-component regulatory system</keyword>
<evidence type="ECO:0000259" key="14">
    <source>
        <dbReference type="SMART" id="SM00304"/>
    </source>
</evidence>
<evidence type="ECO:0000256" key="5">
    <source>
        <dbReference type="ARBA" id="ARBA00022679"/>
    </source>
</evidence>
<keyword evidence="13" id="KW-0472">Membrane</keyword>
<evidence type="ECO:0000256" key="2">
    <source>
        <dbReference type="ARBA" id="ARBA00004370"/>
    </source>
</evidence>
<feature type="compositionally biased region" description="Low complexity" evidence="12">
    <location>
        <begin position="683"/>
        <end position="700"/>
    </location>
</feature>
<dbReference type="Pfam" id="PF02518">
    <property type="entry name" value="HATPase_c"/>
    <property type="match status" value="1"/>
</dbReference>
<evidence type="ECO:0000256" key="10">
    <source>
        <dbReference type="ARBA" id="ARBA00022989"/>
    </source>
</evidence>
<accession>A0ABP8UD26</accession>
<dbReference type="EMBL" id="BAABHK010000006">
    <property type="protein sequence ID" value="GAA4629078.1"/>
    <property type="molecule type" value="Genomic_DNA"/>
</dbReference>
<dbReference type="EC" id="2.7.13.3" evidence="3"/>
<keyword evidence="6 13" id="KW-0812">Transmembrane</keyword>
<keyword evidence="4" id="KW-0597">Phosphoprotein</keyword>
<feature type="transmembrane region" description="Helical" evidence="13">
    <location>
        <begin position="350"/>
        <end position="372"/>
    </location>
</feature>
<comment type="subcellular location">
    <subcellularLocation>
        <location evidence="2">Membrane</location>
    </subcellularLocation>
</comment>
<feature type="transmembrane region" description="Helical" evidence="13">
    <location>
        <begin position="42"/>
        <end position="63"/>
    </location>
</feature>
<keyword evidence="5" id="KW-0808">Transferase</keyword>
<evidence type="ECO:0000313" key="17">
    <source>
        <dbReference type="Proteomes" id="UP001501442"/>
    </source>
</evidence>
<feature type="compositionally biased region" description="Basic and acidic residues" evidence="12">
    <location>
        <begin position="848"/>
        <end position="857"/>
    </location>
</feature>
<feature type="compositionally biased region" description="Basic and acidic residues" evidence="12">
    <location>
        <begin position="1"/>
        <end position="11"/>
    </location>
</feature>
<comment type="catalytic activity">
    <reaction evidence="1">
        <text>ATP + protein L-histidine = ADP + protein N-phospho-L-histidine.</text>
        <dbReference type="EC" id="2.7.13.3"/>
    </reaction>
</comment>
<dbReference type="Gene3D" id="3.30.565.10">
    <property type="entry name" value="Histidine kinase-like ATPase, C-terminal domain"/>
    <property type="match status" value="1"/>
</dbReference>